<sequence length="160" mass="17953">MMDAKAKILDKIKKCMALSKSASVQDGTVIINSTIARGDRIRFRNAHTDGVRTLLHPVAGVRPLQTTADPFVREPRYIVIKLSDLDAYAPAETRQQILQAQQTIDTLRVRDGRPPLECVVVERDWPEYADTWAAIEQRTRRMQSRDASVMESYGAVTQGG</sequence>
<comment type="caution">
    <text evidence="1">The sequence shown here is derived from an EMBL/GenBank/DDBJ whole genome shotgun (WGS) entry which is preliminary data.</text>
</comment>
<accession>A0ABW1AYV2</accession>
<name>A0ABW1AYV2_9RHOO</name>
<keyword evidence="2" id="KW-1185">Reference proteome</keyword>
<evidence type="ECO:0000313" key="2">
    <source>
        <dbReference type="Proteomes" id="UP001595974"/>
    </source>
</evidence>
<proteinExistence type="predicted"/>
<evidence type="ECO:0000313" key="1">
    <source>
        <dbReference type="EMBL" id="MFC5772113.1"/>
    </source>
</evidence>
<protein>
    <submittedName>
        <fullName evidence="1">Uncharacterized protein</fullName>
    </submittedName>
</protein>
<gene>
    <name evidence="1" type="ORF">ACFPTN_22255</name>
</gene>
<reference evidence="2" key="1">
    <citation type="journal article" date="2019" name="Int. J. Syst. Evol. Microbiol.">
        <title>The Global Catalogue of Microorganisms (GCM) 10K type strain sequencing project: providing services to taxonomists for standard genome sequencing and annotation.</title>
        <authorList>
            <consortium name="The Broad Institute Genomics Platform"/>
            <consortium name="The Broad Institute Genome Sequencing Center for Infectious Disease"/>
            <person name="Wu L."/>
            <person name="Ma J."/>
        </authorList>
    </citation>
    <scope>NUCLEOTIDE SEQUENCE [LARGE SCALE GENOMIC DNA]</scope>
    <source>
        <strain evidence="2">SHR3</strain>
    </source>
</reference>
<dbReference type="Proteomes" id="UP001595974">
    <property type="component" value="Unassembled WGS sequence"/>
</dbReference>
<organism evidence="1 2">
    <name type="scientific">Thauera sinica</name>
    <dbReference type="NCBI Taxonomy" id="2665146"/>
    <lineage>
        <taxon>Bacteria</taxon>
        <taxon>Pseudomonadati</taxon>
        <taxon>Pseudomonadota</taxon>
        <taxon>Betaproteobacteria</taxon>
        <taxon>Rhodocyclales</taxon>
        <taxon>Zoogloeaceae</taxon>
        <taxon>Thauera</taxon>
    </lineage>
</organism>
<dbReference type="EMBL" id="JBHSOG010000103">
    <property type="protein sequence ID" value="MFC5772113.1"/>
    <property type="molecule type" value="Genomic_DNA"/>
</dbReference>
<dbReference type="RefSeq" id="WP_157748522.1">
    <property type="nucleotide sequence ID" value="NZ_JBHSOG010000103.1"/>
</dbReference>